<dbReference type="EMBL" id="KI630460">
    <property type="protein sequence ID" value="EYU39010.1"/>
    <property type="molecule type" value="Genomic_DNA"/>
</dbReference>
<feature type="region of interest" description="Disordered" evidence="1">
    <location>
        <begin position="364"/>
        <end position="394"/>
    </location>
</feature>
<feature type="compositionally biased region" description="Polar residues" evidence="1">
    <location>
        <begin position="1"/>
        <end position="13"/>
    </location>
</feature>
<name>A0A022RJF6_ERYGU</name>
<feature type="compositionally biased region" description="Polar residues" evidence="1">
    <location>
        <begin position="554"/>
        <end position="583"/>
    </location>
</feature>
<evidence type="ECO:0000256" key="1">
    <source>
        <dbReference type="SAM" id="MobiDB-lite"/>
    </source>
</evidence>
<feature type="region of interest" description="Disordered" evidence="1">
    <location>
        <begin position="553"/>
        <end position="592"/>
    </location>
</feature>
<dbReference type="GO" id="GO:0071944">
    <property type="term" value="C:cell periphery"/>
    <property type="evidence" value="ECO:0000318"/>
    <property type="project" value="GO_Central"/>
</dbReference>
<dbReference type="Pfam" id="PF04424">
    <property type="entry name" value="MINDY_DUB"/>
    <property type="match status" value="1"/>
</dbReference>
<feature type="compositionally biased region" description="Acidic residues" evidence="1">
    <location>
        <begin position="258"/>
        <end position="268"/>
    </location>
</feature>
<feature type="region of interest" description="Disordered" evidence="1">
    <location>
        <begin position="1"/>
        <end position="25"/>
    </location>
</feature>
<feature type="region of interest" description="Disordered" evidence="1">
    <location>
        <begin position="248"/>
        <end position="280"/>
    </location>
</feature>
<dbReference type="STRING" id="4155.A0A022RJF6"/>
<reference evidence="3 4" key="1">
    <citation type="journal article" date="2013" name="Proc. Natl. Acad. Sci. U.S.A.">
        <title>Fine-scale variation in meiotic recombination in Mimulus inferred from population shotgun sequencing.</title>
        <authorList>
            <person name="Hellsten U."/>
            <person name="Wright K.M."/>
            <person name="Jenkins J."/>
            <person name="Shu S."/>
            <person name="Yuan Y."/>
            <person name="Wessler S.R."/>
            <person name="Schmutz J."/>
            <person name="Willis J.H."/>
            <person name="Rokhsar D.S."/>
        </authorList>
    </citation>
    <scope>NUCLEOTIDE SEQUENCE [LARGE SCALE GENOMIC DNA]</scope>
    <source>
        <strain evidence="4">cv. DUN x IM62</strain>
    </source>
</reference>
<dbReference type="GO" id="GO:1990380">
    <property type="term" value="F:K48-linked deubiquitinase activity"/>
    <property type="evidence" value="ECO:0000318"/>
    <property type="project" value="GO_Central"/>
</dbReference>
<dbReference type="InterPro" id="IPR007518">
    <property type="entry name" value="MINDY"/>
</dbReference>
<protein>
    <recommendedName>
        <fullName evidence="2">MINDY deubiquitinase domain-containing protein</fullName>
    </recommendedName>
</protein>
<accession>A0A022RJF6</accession>
<feature type="domain" description="MINDY deubiquitinase" evidence="2">
    <location>
        <begin position="33"/>
        <end position="503"/>
    </location>
</feature>
<dbReference type="PANTHER" id="PTHR18063:SF6">
    <property type="entry name" value="UBIQUITIN CARBOXYL-TERMINAL HYDROLASE"/>
    <property type="match status" value="1"/>
</dbReference>
<evidence type="ECO:0000313" key="4">
    <source>
        <dbReference type="Proteomes" id="UP000030748"/>
    </source>
</evidence>
<dbReference type="eggNOG" id="KOG2427">
    <property type="taxonomic scope" value="Eukaryota"/>
</dbReference>
<dbReference type="GO" id="GO:0016807">
    <property type="term" value="F:cysteine-type carboxypeptidase activity"/>
    <property type="evidence" value="ECO:0000318"/>
    <property type="project" value="GO_Central"/>
</dbReference>
<evidence type="ECO:0000313" key="3">
    <source>
        <dbReference type="EMBL" id="EYU39010.1"/>
    </source>
</evidence>
<proteinExistence type="predicted"/>
<feature type="compositionally biased region" description="Basic and acidic residues" evidence="1">
    <location>
        <begin position="210"/>
        <end position="226"/>
    </location>
</feature>
<dbReference type="InterPro" id="IPR033979">
    <property type="entry name" value="MINDY_domain"/>
</dbReference>
<keyword evidence="4" id="KW-1185">Reference proteome</keyword>
<sequence length="592" mass="66061">MDSSSESTSTATVPPSPARLEAERDKRVKGVKHSIKFVQYFGRTTPIVLQNDNGPCPLIAICNALSLKNSLGSGLNNPEVSQEQLLSLVYDRMMHSKPGTYKDIEEMFDLLRRLTTGINVNIKFRRIDDFELTPECAIFGLLDIPLYHGWIVDPQDKETYAAIGSESYDILAPESLETKSEQKKKLEDDNVDFAAATITSAPVLASPSPSRDHSFDDSRHRDRKGDIEEEAEVSKTLELSEVDRFTSVVSSGTHLGTSEEDFIEESEETGSPISSDRDDIYEDEEESIVDSITVVSENREPVNEGESVISLQTKSEQKKKLEDDNVDFAAATITSALGLPSPSPSIGHSFEEEAEHLKTLKLSEADERANVTNSEKGFTKESEETGTSSYENQEPVYEGDRSWVKISSNNVSNYLLLILIGELIKNFINGSQLTVYGLSCLQDEVTEREICVFFRNNHFNTMFKYEGELYILATDQGFIDLPDLVWEKLNEVNGDTVYMTCDFKVFKMDDFIDSSWDKENAMVDTAVLVFQIFYSDSQLAIALQQKEYEECNLQPPTVTGGSSSLVTDPPVSGTSSEECTNSSKPKEKRSML</sequence>
<dbReference type="Proteomes" id="UP000030748">
    <property type="component" value="Unassembled WGS sequence"/>
</dbReference>
<gene>
    <name evidence="3" type="ORF">MIMGU_mgv1a003325mg</name>
</gene>
<organism evidence="3 4">
    <name type="scientific">Erythranthe guttata</name>
    <name type="common">Yellow monkey flower</name>
    <name type="synonym">Mimulus guttatus</name>
    <dbReference type="NCBI Taxonomy" id="4155"/>
    <lineage>
        <taxon>Eukaryota</taxon>
        <taxon>Viridiplantae</taxon>
        <taxon>Streptophyta</taxon>
        <taxon>Embryophyta</taxon>
        <taxon>Tracheophyta</taxon>
        <taxon>Spermatophyta</taxon>
        <taxon>Magnoliopsida</taxon>
        <taxon>eudicotyledons</taxon>
        <taxon>Gunneridae</taxon>
        <taxon>Pentapetalae</taxon>
        <taxon>asterids</taxon>
        <taxon>lamiids</taxon>
        <taxon>Lamiales</taxon>
        <taxon>Phrymaceae</taxon>
        <taxon>Erythranthe</taxon>
    </lineage>
</organism>
<evidence type="ECO:0000259" key="2">
    <source>
        <dbReference type="Pfam" id="PF04424"/>
    </source>
</evidence>
<dbReference type="GO" id="GO:0004843">
    <property type="term" value="F:cysteine-type deubiquitinase activity"/>
    <property type="evidence" value="ECO:0007669"/>
    <property type="project" value="InterPro"/>
</dbReference>
<dbReference type="PANTHER" id="PTHR18063">
    <property type="entry name" value="NF-E2 INDUCIBLE PROTEIN"/>
    <property type="match status" value="1"/>
</dbReference>
<dbReference type="AlphaFoldDB" id="A0A022RJF6"/>
<feature type="region of interest" description="Disordered" evidence="1">
    <location>
        <begin position="297"/>
        <end position="320"/>
    </location>
</feature>
<feature type="region of interest" description="Disordered" evidence="1">
    <location>
        <begin position="202"/>
        <end position="232"/>
    </location>
</feature>